<evidence type="ECO:0000313" key="4">
    <source>
        <dbReference type="EMBL" id="GKU95629.1"/>
    </source>
</evidence>
<dbReference type="PANTHER" id="PTHR10809">
    <property type="entry name" value="VESICLE-ASSOCIATED MEMBRANE PROTEIN-ASSOCIATED PROTEIN"/>
    <property type="match status" value="1"/>
</dbReference>
<dbReference type="PIRSF" id="PIRSF019693">
    <property type="entry name" value="VAMP-associated"/>
    <property type="match status" value="1"/>
</dbReference>
<dbReference type="Gene3D" id="2.60.40.10">
    <property type="entry name" value="Immunoglobulins"/>
    <property type="match status" value="1"/>
</dbReference>
<dbReference type="Pfam" id="PF00635">
    <property type="entry name" value="Motile_Sperm"/>
    <property type="match status" value="1"/>
</dbReference>
<keyword evidence="2" id="KW-1133">Transmembrane helix</keyword>
<dbReference type="PROSITE" id="PS50202">
    <property type="entry name" value="MSP"/>
    <property type="match status" value="1"/>
</dbReference>
<dbReference type="InterPro" id="IPR008962">
    <property type="entry name" value="PapD-like_sf"/>
</dbReference>
<keyword evidence="5" id="KW-1185">Reference proteome</keyword>
<dbReference type="AlphaFoldDB" id="A0AAV5IBF0"/>
<dbReference type="EMBL" id="BPVZ01000009">
    <property type="protein sequence ID" value="GKU95629.1"/>
    <property type="molecule type" value="Genomic_DNA"/>
</dbReference>
<dbReference type="GO" id="GO:0005789">
    <property type="term" value="C:endoplasmic reticulum membrane"/>
    <property type="evidence" value="ECO:0007669"/>
    <property type="project" value="InterPro"/>
</dbReference>
<organism evidence="4 5">
    <name type="scientific">Rubroshorea leprosula</name>
    <dbReference type="NCBI Taxonomy" id="152421"/>
    <lineage>
        <taxon>Eukaryota</taxon>
        <taxon>Viridiplantae</taxon>
        <taxon>Streptophyta</taxon>
        <taxon>Embryophyta</taxon>
        <taxon>Tracheophyta</taxon>
        <taxon>Spermatophyta</taxon>
        <taxon>Magnoliopsida</taxon>
        <taxon>eudicotyledons</taxon>
        <taxon>Gunneridae</taxon>
        <taxon>Pentapetalae</taxon>
        <taxon>rosids</taxon>
        <taxon>malvids</taxon>
        <taxon>Malvales</taxon>
        <taxon>Dipterocarpaceae</taxon>
        <taxon>Rubroshorea</taxon>
    </lineage>
</organism>
<feature type="transmembrane region" description="Helical" evidence="2">
    <location>
        <begin position="187"/>
        <end position="208"/>
    </location>
</feature>
<dbReference type="SUPFAM" id="SSF49354">
    <property type="entry name" value="PapD-like"/>
    <property type="match status" value="1"/>
</dbReference>
<evidence type="ECO:0000256" key="1">
    <source>
        <dbReference type="ARBA" id="ARBA00008932"/>
    </source>
</evidence>
<evidence type="ECO:0000259" key="3">
    <source>
        <dbReference type="PROSITE" id="PS50202"/>
    </source>
</evidence>
<evidence type="ECO:0000313" key="5">
    <source>
        <dbReference type="Proteomes" id="UP001054252"/>
    </source>
</evidence>
<gene>
    <name evidence="4" type="ORF">SLEP1_g8963</name>
</gene>
<keyword evidence="2" id="KW-0472">Membrane</keyword>
<name>A0AAV5IBF0_9ROSI</name>
<accession>A0AAV5IBF0</accession>
<evidence type="ECO:0000256" key="2">
    <source>
        <dbReference type="SAM" id="Phobius"/>
    </source>
</evidence>
<comment type="caution">
    <text evidence="4">The sequence shown here is derived from an EMBL/GenBank/DDBJ whole genome shotgun (WGS) entry which is preliminary data.</text>
</comment>
<dbReference type="GO" id="GO:0090158">
    <property type="term" value="P:endoplasmic reticulum membrane organization"/>
    <property type="evidence" value="ECO:0007669"/>
    <property type="project" value="TreeGrafter"/>
</dbReference>
<protein>
    <recommendedName>
        <fullName evidence="3">MSP domain-containing protein</fullName>
    </recommendedName>
</protein>
<dbReference type="Proteomes" id="UP001054252">
    <property type="component" value="Unassembled WGS sequence"/>
</dbReference>
<feature type="domain" description="MSP" evidence="3">
    <location>
        <begin position="9"/>
        <end position="129"/>
    </location>
</feature>
<dbReference type="GO" id="GO:0061817">
    <property type="term" value="P:endoplasmic reticulum-plasma membrane tethering"/>
    <property type="evidence" value="ECO:0007669"/>
    <property type="project" value="TreeGrafter"/>
</dbReference>
<reference evidence="4 5" key="1">
    <citation type="journal article" date="2021" name="Commun. Biol.">
        <title>The genome of Shorea leprosula (Dipterocarpaceae) highlights the ecological relevance of drought in aseasonal tropical rainforests.</title>
        <authorList>
            <person name="Ng K.K.S."/>
            <person name="Kobayashi M.J."/>
            <person name="Fawcett J.A."/>
            <person name="Hatakeyama M."/>
            <person name="Paape T."/>
            <person name="Ng C.H."/>
            <person name="Ang C.C."/>
            <person name="Tnah L.H."/>
            <person name="Lee C.T."/>
            <person name="Nishiyama T."/>
            <person name="Sese J."/>
            <person name="O'Brien M.J."/>
            <person name="Copetti D."/>
            <person name="Mohd Noor M.I."/>
            <person name="Ong R.C."/>
            <person name="Putra M."/>
            <person name="Sireger I.Z."/>
            <person name="Indrioko S."/>
            <person name="Kosugi Y."/>
            <person name="Izuno A."/>
            <person name="Isagi Y."/>
            <person name="Lee S.L."/>
            <person name="Shimizu K.K."/>
        </authorList>
    </citation>
    <scope>NUCLEOTIDE SEQUENCE [LARGE SCALE GENOMIC DNA]</scope>
    <source>
        <strain evidence="4">214</strain>
    </source>
</reference>
<dbReference type="FunFam" id="2.60.40.10:FF:000813">
    <property type="entry name" value="Vesicle-associated protein 1-1"/>
    <property type="match status" value="1"/>
</dbReference>
<dbReference type="PANTHER" id="PTHR10809:SF42">
    <property type="entry name" value="VESICLE-ASSOCIATED PROTEIN 2-1"/>
    <property type="match status" value="1"/>
</dbReference>
<sequence length="218" mass="24447">MTAGGGNQLISVQPNDLKFNFELQKQSSCDLKVVNNTEHHVAFKVKTTSPKKYFVRPNTSVVQPWDSTVIRVTLQAQSEYPPSMQCKDKFLLQSTIVPAHTDVDELAPDTFNKESGRVIEECRLKVFYIRPNSTSEDEGLRNSTQSPDSNSALQCLKDERDAAVKQTMQLQQEVDLMKRRRHRKGDAGFSFTFAVFVGLIGIMAGFLLNLSLSSTPTE</sequence>
<dbReference type="GO" id="GO:0005886">
    <property type="term" value="C:plasma membrane"/>
    <property type="evidence" value="ECO:0007669"/>
    <property type="project" value="TreeGrafter"/>
</dbReference>
<dbReference type="InterPro" id="IPR000535">
    <property type="entry name" value="MSP_dom"/>
</dbReference>
<keyword evidence="2" id="KW-0812">Transmembrane</keyword>
<comment type="similarity">
    <text evidence="1">Belongs to the VAMP-associated protein (VAP) (TC 9.B.17) family.</text>
</comment>
<dbReference type="InterPro" id="IPR013783">
    <property type="entry name" value="Ig-like_fold"/>
</dbReference>
<dbReference type="InterPro" id="IPR016763">
    <property type="entry name" value="VAP"/>
</dbReference>
<proteinExistence type="inferred from homology"/>